<dbReference type="PANTHER" id="PTHR48098:SF1">
    <property type="entry name" value="DIACYLGLYCEROL ACYLTRANSFERASE_MYCOLYLTRANSFERASE AG85A"/>
    <property type="match status" value="1"/>
</dbReference>
<organism evidence="1 2">
    <name type="scientific">Kocuria salsicia</name>
    <dbReference type="NCBI Taxonomy" id="664639"/>
    <lineage>
        <taxon>Bacteria</taxon>
        <taxon>Bacillati</taxon>
        <taxon>Actinomycetota</taxon>
        <taxon>Actinomycetes</taxon>
        <taxon>Micrococcales</taxon>
        <taxon>Micrococcaceae</taxon>
        <taxon>Kocuria</taxon>
    </lineage>
</organism>
<dbReference type="Pfam" id="PF00756">
    <property type="entry name" value="Esterase"/>
    <property type="match status" value="1"/>
</dbReference>
<dbReference type="GO" id="GO:0016787">
    <property type="term" value="F:hydrolase activity"/>
    <property type="evidence" value="ECO:0007669"/>
    <property type="project" value="UniProtKB-KW"/>
</dbReference>
<reference evidence="1 2" key="1">
    <citation type="submission" date="2024-06" db="EMBL/GenBank/DDBJ databases">
        <title>The Natural Products Discovery Center: Release of the First 8490 Sequenced Strains for Exploring Actinobacteria Biosynthetic Diversity.</title>
        <authorList>
            <person name="Kalkreuter E."/>
            <person name="Kautsar S.A."/>
            <person name="Yang D."/>
            <person name="Bader C.D."/>
            <person name="Teijaro C.N."/>
            <person name="Fluegel L."/>
            <person name="Davis C.M."/>
            <person name="Simpson J.R."/>
            <person name="Lauterbach L."/>
            <person name="Steele A.D."/>
            <person name="Gui C."/>
            <person name="Meng S."/>
            <person name="Li G."/>
            <person name="Viehrig K."/>
            <person name="Ye F."/>
            <person name="Su P."/>
            <person name="Kiefer A.F."/>
            <person name="Nichols A."/>
            <person name="Cepeda A.J."/>
            <person name="Yan W."/>
            <person name="Fan B."/>
            <person name="Jiang Y."/>
            <person name="Adhikari A."/>
            <person name="Zheng C.-J."/>
            <person name="Schuster L."/>
            <person name="Cowan T.M."/>
            <person name="Smanski M.J."/>
            <person name="Chevrette M.G."/>
            <person name="De Carvalho L.P.S."/>
            <person name="Shen B."/>
        </authorList>
    </citation>
    <scope>NUCLEOTIDE SEQUENCE [LARGE SCALE GENOMIC DNA]</scope>
    <source>
        <strain evidence="1 2">NPDC079179</strain>
    </source>
</reference>
<dbReference type="PANTHER" id="PTHR48098">
    <property type="entry name" value="ENTEROCHELIN ESTERASE-RELATED"/>
    <property type="match status" value="1"/>
</dbReference>
<dbReference type="RefSeq" id="WP_244944828.1">
    <property type="nucleotide sequence ID" value="NZ_JBFBLL010000006.1"/>
</dbReference>
<protein>
    <submittedName>
        <fullName evidence="1">Alpha/beta hydrolase-fold protein</fullName>
    </submittedName>
</protein>
<proteinExistence type="predicted"/>
<evidence type="ECO:0000313" key="2">
    <source>
        <dbReference type="Proteomes" id="UP001553031"/>
    </source>
</evidence>
<dbReference type="Gene3D" id="3.40.50.1820">
    <property type="entry name" value="alpha/beta hydrolase"/>
    <property type="match status" value="1"/>
</dbReference>
<name>A0ABV3KH69_9MICC</name>
<dbReference type="InterPro" id="IPR029058">
    <property type="entry name" value="AB_hydrolase_fold"/>
</dbReference>
<evidence type="ECO:0000313" key="1">
    <source>
        <dbReference type="EMBL" id="MEV8158529.1"/>
    </source>
</evidence>
<gene>
    <name evidence="1" type="ORF">AB0O96_10045</name>
</gene>
<keyword evidence="1" id="KW-0378">Hydrolase</keyword>
<dbReference type="PROSITE" id="PS51257">
    <property type="entry name" value="PROKAR_LIPOPROTEIN"/>
    <property type="match status" value="1"/>
</dbReference>
<dbReference type="Proteomes" id="UP001553031">
    <property type="component" value="Unassembled WGS sequence"/>
</dbReference>
<dbReference type="SUPFAM" id="SSF53474">
    <property type="entry name" value="alpha/beta-Hydrolases"/>
    <property type="match status" value="1"/>
</dbReference>
<accession>A0ABV3KH69</accession>
<dbReference type="InterPro" id="IPR050583">
    <property type="entry name" value="Mycobacterial_A85_antigen"/>
</dbReference>
<dbReference type="InterPro" id="IPR000801">
    <property type="entry name" value="Esterase-like"/>
</dbReference>
<keyword evidence="2" id="KW-1185">Reference proteome</keyword>
<sequence length="388" mass="40743">MNQDTARAGGTRSLGLRVLTGCTLGALLLTGCGSGGTDPAATSGTGSTISFDADAAKQVGFQDPQELRKESNGITVTGARALSQRAVDLTVSTDAVSPEAPGGRNSLVVITPEGYDPAKTYPVVYMLPGSSSTDAPALQWYEGGQAEQLTAGMPVITVIMSGGKVGWYTDWAEQDTLEQNWKTFHLDQVVPWVDSHLATQKDRGHRAIMGNSMGGYGAVRYAEERPDLFGEAVSFSGLLDVSSPEAKQNFEQASNESTGEPDAIFGNGTTTTDAQWLANDPLTQSGDLEDVTVQLFAGSGNGQNGDIEPALRDSTASFASELGTKGVDYQYTEYGKEGTCDGGHTFECWKPAAVVALGRWADRLGLKRTTSAPAVDPAFEAVTSEGTS</sequence>
<comment type="caution">
    <text evidence="1">The sequence shown here is derived from an EMBL/GenBank/DDBJ whole genome shotgun (WGS) entry which is preliminary data.</text>
</comment>
<dbReference type="EMBL" id="JBFBLL010000006">
    <property type="protein sequence ID" value="MEV8158529.1"/>
    <property type="molecule type" value="Genomic_DNA"/>
</dbReference>